<dbReference type="InterPro" id="IPR041492">
    <property type="entry name" value="HAD_2"/>
</dbReference>
<name>A0A6I4TJQ2_9SPHN</name>
<evidence type="ECO:0000313" key="6">
    <source>
        <dbReference type="Proteomes" id="UP000432727"/>
    </source>
</evidence>
<dbReference type="PANTHER" id="PTHR43434">
    <property type="entry name" value="PHOSPHOGLYCOLATE PHOSPHATASE"/>
    <property type="match status" value="1"/>
</dbReference>
<dbReference type="Gene3D" id="1.10.150.240">
    <property type="entry name" value="Putative phosphatase, domain 2"/>
    <property type="match status" value="1"/>
</dbReference>
<dbReference type="InterPro" id="IPR006439">
    <property type="entry name" value="HAD-SF_hydro_IA"/>
</dbReference>
<dbReference type="SUPFAM" id="SSF56784">
    <property type="entry name" value="HAD-like"/>
    <property type="match status" value="1"/>
</dbReference>
<dbReference type="RefSeq" id="WP_160595294.1">
    <property type="nucleotide sequence ID" value="NZ_WTYI01000001.1"/>
</dbReference>
<dbReference type="Proteomes" id="UP000432727">
    <property type="component" value="Unassembled WGS sequence"/>
</dbReference>
<dbReference type="AlphaFoldDB" id="A0A6I4TJQ2"/>
<comment type="pathway">
    <text evidence="2">Organic acid metabolism; glycolate biosynthesis; glycolate from 2-phosphoglycolate: step 1/1.</text>
</comment>
<dbReference type="EMBL" id="WTYI01000001">
    <property type="protein sequence ID" value="MXO96145.1"/>
    <property type="molecule type" value="Genomic_DNA"/>
</dbReference>
<dbReference type="InterPro" id="IPR023214">
    <property type="entry name" value="HAD_sf"/>
</dbReference>
<evidence type="ECO:0000313" key="5">
    <source>
        <dbReference type="EMBL" id="MXO96145.1"/>
    </source>
</evidence>
<protein>
    <recommendedName>
        <fullName evidence="4">phosphoglycolate phosphatase</fullName>
        <ecNumber evidence="4">3.1.3.18</ecNumber>
    </recommendedName>
</protein>
<dbReference type="InterPro" id="IPR036412">
    <property type="entry name" value="HAD-like_sf"/>
</dbReference>
<dbReference type="NCBIfam" id="TIGR01549">
    <property type="entry name" value="HAD-SF-IA-v1"/>
    <property type="match status" value="1"/>
</dbReference>
<dbReference type="OrthoDB" id="9793014at2"/>
<comment type="similarity">
    <text evidence="3">Belongs to the HAD-like hydrolase superfamily. CbbY/CbbZ/Gph/YieH family.</text>
</comment>
<evidence type="ECO:0000256" key="2">
    <source>
        <dbReference type="ARBA" id="ARBA00004818"/>
    </source>
</evidence>
<dbReference type="GO" id="GO:0005829">
    <property type="term" value="C:cytosol"/>
    <property type="evidence" value="ECO:0007669"/>
    <property type="project" value="TreeGrafter"/>
</dbReference>
<comment type="caution">
    <text evidence="5">The sequence shown here is derived from an EMBL/GenBank/DDBJ whole genome shotgun (WGS) entry which is preliminary data.</text>
</comment>
<dbReference type="SFLD" id="SFLDS00003">
    <property type="entry name" value="Haloacid_Dehalogenase"/>
    <property type="match status" value="1"/>
</dbReference>
<proteinExistence type="inferred from homology"/>
<keyword evidence="6" id="KW-1185">Reference proteome</keyword>
<evidence type="ECO:0000256" key="3">
    <source>
        <dbReference type="ARBA" id="ARBA00006171"/>
    </source>
</evidence>
<evidence type="ECO:0000256" key="4">
    <source>
        <dbReference type="ARBA" id="ARBA00013078"/>
    </source>
</evidence>
<dbReference type="GO" id="GO:0006281">
    <property type="term" value="P:DNA repair"/>
    <property type="evidence" value="ECO:0007669"/>
    <property type="project" value="TreeGrafter"/>
</dbReference>
<dbReference type="EC" id="3.1.3.18" evidence="4"/>
<dbReference type="InterPro" id="IPR023198">
    <property type="entry name" value="PGP-like_dom2"/>
</dbReference>
<dbReference type="SFLD" id="SFLDG01129">
    <property type="entry name" value="C1.5:_HAD__Beta-PGM__Phosphata"/>
    <property type="match status" value="1"/>
</dbReference>
<evidence type="ECO:0000256" key="1">
    <source>
        <dbReference type="ARBA" id="ARBA00000830"/>
    </source>
</evidence>
<sequence>MTAFPFQSVGFDLDGTLLETHRDLGAAVNHALVLGGFDPVPADHASDLIGGGAKIMLARAVDQQGGLPDDEFRRLYKQMLGYYAENNAVHSRPYPHAVETLDALAARGVKMAVVTNKFEGFARDILTTLDLADRFETIIGGDTMGKGRAKPEPDAVIEARNRCGGGPMAFVGDSSYDVRAARAADAPVIAAAYGYCDKPAHELGADAVIESLDRLISALETL</sequence>
<organism evidence="5 6">
    <name type="scientific">Qipengyuania aquimaris</name>
    <dbReference type="NCBI Taxonomy" id="255984"/>
    <lineage>
        <taxon>Bacteria</taxon>
        <taxon>Pseudomonadati</taxon>
        <taxon>Pseudomonadota</taxon>
        <taxon>Alphaproteobacteria</taxon>
        <taxon>Sphingomonadales</taxon>
        <taxon>Erythrobacteraceae</taxon>
        <taxon>Qipengyuania</taxon>
    </lineage>
</organism>
<dbReference type="GO" id="GO:0008967">
    <property type="term" value="F:phosphoglycolate phosphatase activity"/>
    <property type="evidence" value="ECO:0007669"/>
    <property type="project" value="UniProtKB-EC"/>
</dbReference>
<dbReference type="InterPro" id="IPR050155">
    <property type="entry name" value="HAD-like_hydrolase_sf"/>
</dbReference>
<dbReference type="Pfam" id="PF13419">
    <property type="entry name" value="HAD_2"/>
    <property type="match status" value="1"/>
</dbReference>
<dbReference type="SFLD" id="SFLDG01135">
    <property type="entry name" value="C1.5.6:_HAD__Beta-PGM__Phospha"/>
    <property type="match status" value="1"/>
</dbReference>
<reference evidence="5 6" key="1">
    <citation type="submission" date="2019-12" db="EMBL/GenBank/DDBJ databases">
        <title>Genomic-based taxomic classification of the family Erythrobacteraceae.</title>
        <authorList>
            <person name="Xu L."/>
        </authorList>
    </citation>
    <scope>NUCLEOTIDE SEQUENCE [LARGE SCALE GENOMIC DNA]</scope>
    <source>
        <strain evidence="5 6">JCM 12189</strain>
    </source>
</reference>
<gene>
    <name evidence="5" type="ORF">GRI34_06900</name>
</gene>
<keyword evidence="5" id="KW-0378">Hydrolase</keyword>
<comment type="catalytic activity">
    <reaction evidence="1">
        <text>2-phosphoglycolate + H2O = glycolate + phosphate</text>
        <dbReference type="Rhea" id="RHEA:14369"/>
        <dbReference type="ChEBI" id="CHEBI:15377"/>
        <dbReference type="ChEBI" id="CHEBI:29805"/>
        <dbReference type="ChEBI" id="CHEBI:43474"/>
        <dbReference type="ChEBI" id="CHEBI:58033"/>
        <dbReference type="EC" id="3.1.3.18"/>
    </reaction>
</comment>
<dbReference type="Gene3D" id="3.40.50.1000">
    <property type="entry name" value="HAD superfamily/HAD-like"/>
    <property type="match status" value="1"/>
</dbReference>
<accession>A0A6I4TJQ2</accession>
<dbReference type="PANTHER" id="PTHR43434:SF1">
    <property type="entry name" value="PHOSPHOGLYCOLATE PHOSPHATASE"/>
    <property type="match status" value="1"/>
</dbReference>